<feature type="compositionally biased region" description="Basic and acidic residues" evidence="1">
    <location>
        <begin position="149"/>
        <end position="158"/>
    </location>
</feature>
<evidence type="ECO:0000256" key="1">
    <source>
        <dbReference type="SAM" id="MobiDB-lite"/>
    </source>
</evidence>
<sequence>MSLKDEDMMMPLSDEGEQDDSINDGDSSATQTTINSSSTTNGKKKRNRKRKKKKIILPAGLKPFEKLYVTTNSSTNIQNNNTTTTTNIKSESSTDPTSVNNVEYIQKDVIQDIEKKANSSILDEFKRIFDKFGSVEDLNTEQKEEEEEKPEKKEKDLFELTSSDEEQYDDDEEEEDGEELDYDQASLIANKKGKKKNKLKKKKKRRYVFTISQLKQLAKRPDVVEVHDITAKDPKFLVLLKSYRNTVPVPAHWSQKRKYLQGKRGFVKPPFKLPEFIAKTGIQKMREAYEEKENEKSIKQKMRERVRPKLGKMDIDYQVLRDAFYKHQTKPDNLAIHGDLYYEGKEYEQRRKYINKYKAGKPLSERLRLALGMPVNAPPPWLIKMQEHGPPPSYSNLRIPGLNAPIPEGASYGYHPGGWGRLPVDHMNRPLYNKFFGANANDDDRKAEEKNVKLWGEDIIDDTIEEEEEEKEETEEIREGGDSSDEEMAQTKEEEDEDESVIVVSGLTTPKPMDSHQTSSQRVPEVVNLRKDVANKKSDDPKLLYRVLEEKDQAIGSRDMMGSSRSYASNNMLPPTSSHQQPNNEDDKKRKRNDKPSSQKKFKF</sequence>
<feature type="compositionally biased region" description="Low complexity" evidence="1">
    <location>
        <begin position="27"/>
        <end position="40"/>
    </location>
</feature>
<feature type="compositionally biased region" description="Polar residues" evidence="1">
    <location>
        <begin position="563"/>
        <end position="582"/>
    </location>
</feature>
<organism evidence="4">
    <name type="scientific">Naegleria gruberi</name>
    <name type="common">Amoeba</name>
    <dbReference type="NCBI Taxonomy" id="5762"/>
    <lineage>
        <taxon>Eukaryota</taxon>
        <taxon>Discoba</taxon>
        <taxon>Heterolobosea</taxon>
        <taxon>Tetramitia</taxon>
        <taxon>Eutetramitia</taxon>
        <taxon>Vahlkampfiidae</taxon>
        <taxon>Naegleria</taxon>
    </lineage>
</organism>
<protein>
    <submittedName>
        <fullName evidence="3">Splicing factor 3b, subunit 2</fullName>
    </submittedName>
</protein>
<dbReference type="OrthoDB" id="10260794at2759"/>
<dbReference type="GeneID" id="8855300"/>
<proteinExistence type="predicted"/>
<dbReference type="EMBL" id="GG738846">
    <property type="protein sequence ID" value="EFC50111.1"/>
    <property type="molecule type" value="Genomic_DNA"/>
</dbReference>
<evidence type="ECO:0000313" key="4">
    <source>
        <dbReference type="Proteomes" id="UP000006671"/>
    </source>
</evidence>
<dbReference type="STRING" id="5762.D2UZ91"/>
<dbReference type="InParanoid" id="D2UZ91"/>
<feature type="compositionally biased region" description="Basic and acidic residues" evidence="1">
    <location>
        <begin position="528"/>
        <end position="553"/>
    </location>
</feature>
<dbReference type="SMART" id="SM00581">
    <property type="entry name" value="PSP"/>
    <property type="match status" value="1"/>
</dbReference>
<feature type="region of interest" description="Disordered" evidence="1">
    <location>
        <begin position="73"/>
        <end position="99"/>
    </location>
</feature>
<dbReference type="KEGG" id="ngr:NAEGRDRAFT_77899"/>
<feature type="domain" description="PSP proline-rich" evidence="2">
    <location>
        <begin position="354"/>
        <end position="408"/>
    </location>
</feature>
<dbReference type="VEuPathDB" id="AmoebaDB:NAEGRDRAFT_77899"/>
<feature type="compositionally biased region" description="Basic residues" evidence="1">
    <location>
        <begin position="42"/>
        <end position="55"/>
    </location>
</feature>
<dbReference type="AlphaFoldDB" id="D2UZ91"/>
<feature type="compositionally biased region" description="Acidic residues" evidence="1">
    <location>
        <begin position="162"/>
        <end position="182"/>
    </location>
</feature>
<evidence type="ECO:0000313" key="3">
    <source>
        <dbReference type="EMBL" id="EFC50111.1"/>
    </source>
</evidence>
<dbReference type="Proteomes" id="UP000006671">
    <property type="component" value="Unassembled WGS sequence"/>
</dbReference>
<feature type="region of interest" description="Disordered" evidence="1">
    <location>
        <begin position="1"/>
        <end position="58"/>
    </location>
</feature>
<name>D2UZ91_NAEGR</name>
<dbReference type="GO" id="GO:0005634">
    <property type="term" value="C:nucleus"/>
    <property type="evidence" value="ECO:0007669"/>
    <property type="project" value="InterPro"/>
</dbReference>
<evidence type="ECO:0000259" key="2">
    <source>
        <dbReference type="SMART" id="SM00581"/>
    </source>
</evidence>
<dbReference type="Pfam" id="PF04046">
    <property type="entry name" value="PSP"/>
    <property type="match status" value="1"/>
</dbReference>
<dbReference type="InterPro" id="IPR052584">
    <property type="entry name" value="U2_snRNP_Complex_Component"/>
</dbReference>
<feature type="compositionally biased region" description="Low complexity" evidence="1">
    <location>
        <begin position="73"/>
        <end position="94"/>
    </location>
</feature>
<feature type="region of interest" description="Disordered" evidence="1">
    <location>
        <begin position="462"/>
        <end position="604"/>
    </location>
</feature>
<accession>D2UZ91</accession>
<dbReference type="RefSeq" id="XP_002682855.1">
    <property type="nucleotide sequence ID" value="XM_002682809.1"/>
</dbReference>
<dbReference type="InterPro" id="IPR007180">
    <property type="entry name" value="DUF382"/>
</dbReference>
<feature type="compositionally biased region" description="Acidic residues" evidence="1">
    <location>
        <begin position="462"/>
        <end position="500"/>
    </location>
</feature>
<feature type="region of interest" description="Disordered" evidence="1">
    <location>
        <begin position="138"/>
        <end position="185"/>
    </location>
</feature>
<dbReference type="InterPro" id="IPR006568">
    <property type="entry name" value="PSP_pro-rich"/>
</dbReference>
<dbReference type="PANTHER" id="PTHR12785">
    <property type="entry name" value="SPLICING FACTOR 3B"/>
    <property type="match status" value="1"/>
</dbReference>
<dbReference type="eggNOG" id="KOG2330">
    <property type="taxonomic scope" value="Eukaryota"/>
</dbReference>
<reference evidence="3 4" key="1">
    <citation type="journal article" date="2010" name="Cell">
        <title>The genome of Naegleria gruberi illuminates early eukaryotic versatility.</title>
        <authorList>
            <person name="Fritz-Laylin L.K."/>
            <person name="Prochnik S.E."/>
            <person name="Ginger M.L."/>
            <person name="Dacks J.B."/>
            <person name="Carpenter M.L."/>
            <person name="Field M.C."/>
            <person name="Kuo A."/>
            <person name="Paredez A."/>
            <person name="Chapman J."/>
            <person name="Pham J."/>
            <person name="Shu S."/>
            <person name="Neupane R."/>
            <person name="Cipriano M."/>
            <person name="Mancuso J."/>
            <person name="Tu H."/>
            <person name="Salamov A."/>
            <person name="Lindquist E."/>
            <person name="Shapiro H."/>
            <person name="Lucas S."/>
            <person name="Grigoriev I.V."/>
            <person name="Cande W.Z."/>
            <person name="Fulton C."/>
            <person name="Rokhsar D.S."/>
            <person name="Dawson S.C."/>
        </authorList>
    </citation>
    <scope>NUCLEOTIDE SEQUENCE [LARGE SCALE GENOMIC DNA]</scope>
    <source>
        <strain evidence="3 4">NEG-M</strain>
    </source>
</reference>
<feature type="compositionally biased region" description="Basic residues" evidence="1">
    <location>
        <begin position="589"/>
        <end position="604"/>
    </location>
</feature>
<dbReference type="PANTHER" id="PTHR12785:SF6">
    <property type="entry name" value="SPLICING FACTOR 3B SUBUNIT 2"/>
    <property type="match status" value="1"/>
</dbReference>
<feature type="compositionally biased region" description="Acidic residues" evidence="1">
    <location>
        <begin position="14"/>
        <end position="23"/>
    </location>
</feature>
<dbReference type="Pfam" id="PF04037">
    <property type="entry name" value="DUF382"/>
    <property type="match status" value="1"/>
</dbReference>
<keyword evidence="4" id="KW-1185">Reference proteome</keyword>
<gene>
    <name evidence="3" type="ORF">NAEGRDRAFT_77899</name>
</gene>